<evidence type="ECO:0000313" key="12">
    <source>
        <dbReference type="EMBL" id="CAD6189865.1"/>
    </source>
</evidence>
<sequence>MEVFIRKLTNLQLELAEFCFDTQLIWTVTSVMLNMSLTLLLWSGVYEMRTDSTLHSTFFFDSHANYTTGNEFLDGALNGLGTMALLGAVSFVMLGLALYDCRRIVQLWLHTSCILILFVISGIAAHDATVRFNPEITNKAAVTISIAFSLVYGFGGLYAFFFEAPLLCHQFYVIVNCSFISVFYLRAFPSHTAWFVLWSVVIWDFFAVLAPLGPLRKIQEKAGDYSNNVLRFLMFTANETKKSRKSGDRLAAGMEPTQAESVKDLINKFNDKGAQHSEEFVSKIRKRRESMGHTSSSSESSEEKEMKEEDLEIKTLRTAEEFSSSSASSSSANSESDTSTSTSTYTSSSSSSESESSESVTSLEECSEEWDYHNTAADALNDADSMRLGMGDFVFYSVLIGKSAAAGSLMATFGAGFGIIYGLILTLTVFSNSERTTPALPLSIIGGTVFHFLYYHLDDCFKVTPALVEIIGSSLNTSHHMEL</sequence>
<feature type="transmembrane region" description="Helical" evidence="11">
    <location>
        <begin position="107"/>
        <end position="125"/>
    </location>
</feature>
<dbReference type="GO" id="GO:0034205">
    <property type="term" value="P:amyloid-beta formation"/>
    <property type="evidence" value="ECO:0007669"/>
    <property type="project" value="TreeGrafter"/>
</dbReference>
<evidence type="ECO:0000256" key="10">
    <source>
        <dbReference type="SAM" id="MobiDB-lite"/>
    </source>
</evidence>
<feature type="transmembrane region" description="Helical" evidence="11">
    <location>
        <begin position="80"/>
        <end position="100"/>
    </location>
</feature>
<accession>A0A8S1H2U3</accession>
<dbReference type="GO" id="GO:0016485">
    <property type="term" value="P:protein processing"/>
    <property type="evidence" value="ECO:0007669"/>
    <property type="project" value="InterPro"/>
</dbReference>
<dbReference type="Proteomes" id="UP000835052">
    <property type="component" value="Unassembled WGS sequence"/>
</dbReference>
<evidence type="ECO:0000256" key="7">
    <source>
        <dbReference type="ARBA" id="ARBA00022989"/>
    </source>
</evidence>
<feature type="region of interest" description="Disordered" evidence="10">
    <location>
        <begin position="286"/>
        <end position="365"/>
    </location>
</feature>
<feature type="compositionally biased region" description="Basic and acidic residues" evidence="10">
    <location>
        <begin position="301"/>
        <end position="320"/>
    </location>
</feature>
<dbReference type="GO" id="GO:0007219">
    <property type="term" value="P:Notch signaling pathway"/>
    <property type="evidence" value="ECO:0007669"/>
    <property type="project" value="UniProtKB-KW"/>
</dbReference>
<keyword evidence="5" id="KW-0256">Endoplasmic reticulum</keyword>
<dbReference type="EMBL" id="CAJGYM010000012">
    <property type="protein sequence ID" value="CAD6189865.1"/>
    <property type="molecule type" value="Genomic_DNA"/>
</dbReference>
<evidence type="ECO:0000256" key="1">
    <source>
        <dbReference type="ARBA" id="ARBA00004477"/>
    </source>
</evidence>
<feature type="transmembrane region" description="Helical" evidence="11">
    <location>
        <begin position="169"/>
        <end position="187"/>
    </location>
</feature>
<organism evidence="12 13">
    <name type="scientific">Caenorhabditis auriculariae</name>
    <dbReference type="NCBI Taxonomy" id="2777116"/>
    <lineage>
        <taxon>Eukaryota</taxon>
        <taxon>Metazoa</taxon>
        <taxon>Ecdysozoa</taxon>
        <taxon>Nematoda</taxon>
        <taxon>Chromadorea</taxon>
        <taxon>Rhabditida</taxon>
        <taxon>Rhabditina</taxon>
        <taxon>Rhabditomorpha</taxon>
        <taxon>Rhabditoidea</taxon>
        <taxon>Rhabditidae</taxon>
        <taxon>Peloderinae</taxon>
        <taxon>Caenorhabditis</taxon>
    </lineage>
</organism>
<dbReference type="InterPro" id="IPR001108">
    <property type="entry name" value="Peptidase_A22A"/>
</dbReference>
<dbReference type="InterPro" id="IPR042524">
    <property type="entry name" value="Presenilin_C"/>
</dbReference>
<evidence type="ECO:0000256" key="6">
    <source>
        <dbReference type="ARBA" id="ARBA00022976"/>
    </source>
</evidence>
<dbReference type="AlphaFoldDB" id="A0A8S1H2U3"/>
<feature type="transmembrane region" description="Helical" evidence="11">
    <location>
        <begin position="439"/>
        <end position="457"/>
    </location>
</feature>
<reference evidence="12" key="1">
    <citation type="submission" date="2020-10" db="EMBL/GenBank/DDBJ databases">
        <authorList>
            <person name="Kikuchi T."/>
        </authorList>
    </citation>
    <scope>NUCLEOTIDE SEQUENCE</scope>
    <source>
        <strain evidence="12">NKZ352</strain>
    </source>
</reference>
<dbReference type="SMART" id="SM00730">
    <property type="entry name" value="PSN"/>
    <property type="match status" value="1"/>
</dbReference>
<evidence type="ECO:0000256" key="3">
    <source>
        <dbReference type="ARBA" id="ARBA00008604"/>
    </source>
</evidence>
<dbReference type="Pfam" id="PF01080">
    <property type="entry name" value="Presenilin"/>
    <property type="match status" value="1"/>
</dbReference>
<evidence type="ECO:0000256" key="2">
    <source>
        <dbReference type="ARBA" id="ARBA00004653"/>
    </source>
</evidence>
<dbReference type="GO" id="GO:0006509">
    <property type="term" value="P:membrane protein ectodomain proteolysis"/>
    <property type="evidence" value="ECO:0007669"/>
    <property type="project" value="TreeGrafter"/>
</dbReference>
<comment type="subcellular location">
    <subcellularLocation>
        <location evidence="1">Endoplasmic reticulum membrane</location>
        <topology evidence="1">Multi-pass membrane protein</topology>
    </subcellularLocation>
    <subcellularLocation>
        <location evidence="2">Golgi apparatus membrane</location>
        <topology evidence="2">Multi-pass membrane protein</topology>
    </subcellularLocation>
</comment>
<dbReference type="GO" id="GO:0005789">
    <property type="term" value="C:endoplasmic reticulum membrane"/>
    <property type="evidence" value="ECO:0007669"/>
    <property type="project" value="UniProtKB-SubCell"/>
</dbReference>
<dbReference type="GO" id="GO:0055074">
    <property type="term" value="P:calcium ion homeostasis"/>
    <property type="evidence" value="ECO:0007669"/>
    <property type="project" value="TreeGrafter"/>
</dbReference>
<dbReference type="PANTHER" id="PTHR10202:SF25">
    <property type="entry name" value="PRESENILIN SPE-4"/>
    <property type="match status" value="1"/>
</dbReference>
<dbReference type="GO" id="GO:0070765">
    <property type="term" value="C:gamma-secretase complex"/>
    <property type="evidence" value="ECO:0007669"/>
    <property type="project" value="TreeGrafter"/>
</dbReference>
<feature type="transmembrane region" description="Helical" evidence="11">
    <location>
        <begin position="24"/>
        <end position="45"/>
    </location>
</feature>
<evidence type="ECO:0008006" key="14">
    <source>
        <dbReference type="Google" id="ProtNLM"/>
    </source>
</evidence>
<dbReference type="GO" id="GO:0042500">
    <property type="term" value="F:aspartic endopeptidase activity, intramembrane cleaving"/>
    <property type="evidence" value="ECO:0007669"/>
    <property type="project" value="InterPro"/>
</dbReference>
<dbReference type="OrthoDB" id="20287at2759"/>
<feature type="transmembrane region" description="Helical" evidence="11">
    <location>
        <begin position="140"/>
        <end position="162"/>
    </location>
</feature>
<dbReference type="PANTHER" id="PTHR10202">
    <property type="entry name" value="PRESENILIN"/>
    <property type="match status" value="1"/>
</dbReference>
<evidence type="ECO:0000256" key="8">
    <source>
        <dbReference type="ARBA" id="ARBA00023034"/>
    </source>
</evidence>
<feature type="transmembrane region" description="Helical" evidence="11">
    <location>
        <begin position="394"/>
        <end position="427"/>
    </location>
</feature>
<keyword evidence="8" id="KW-0333">Golgi apparatus</keyword>
<keyword evidence="13" id="KW-1185">Reference proteome</keyword>
<dbReference type="InterPro" id="IPR006639">
    <property type="entry name" value="Preselin/SPP"/>
</dbReference>
<feature type="compositionally biased region" description="Low complexity" evidence="10">
    <location>
        <begin position="321"/>
        <end position="364"/>
    </location>
</feature>
<gene>
    <name evidence="12" type="ORF">CAUJ_LOCUS5784</name>
</gene>
<keyword evidence="4 11" id="KW-0812">Transmembrane</keyword>
<evidence type="ECO:0000313" key="13">
    <source>
        <dbReference type="Proteomes" id="UP000835052"/>
    </source>
</evidence>
<evidence type="ECO:0000256" key="9">
    <source>
        <dbReference type="ARBA" id="ARBA00023136"/>
    </source>
</evidence>
<proteinExistence type="inferred from homology"/>
<keyword evidence="9 11" id="KW-0472">Membrane</keyword>
<feature type="transmembrane region" description="Helical" evidence="11">
    <location>
        <begin position="193"/>
        <end position="212"/>
    </location>
</feature>
<protein>
    <recommendedName>
        <fullName evidence="14">Presenilin spe-4</fullName>
    </recommendedName>
</protein>
<evidence type="ECO:0000256" key="11">
    <source>
        <dbReference type="SAM" id="Phobius"/>
    </source>
</evidence>
<dbReference type="Gene3D" id="1.10.472.100">
    <property type="entry name" value="Presenilin"/>
    <property type="match status" value="1"/>
</dbReference>
<keyword evidence="6" id="KW-0914">Notch signaling pathway</keyword>
<comment type="similarity">
    <text evidence="3">Belongs to the peptidase A22A family.</text>
</comment>
<comment type="caution">
    <text evidence="12">The sequence shown here is derived from an EMBL/GenBank/DDBJ whole genome shotgun (WGS) entry which is preliminary data.</text>
</comment>
<name>A0A8S1H2U3_9PELO</name>
<keyword evidence="7 11" id="KW-1133">Transmembrane helix</keyword>
<dbReference type="GO" id="GO:0000139">
    <property type="term" value="C:Golgi membrane"/>
    <property type="evidence" value="ECO:0007669"/>
    <property type="project" value="UniProtKB-SubCell"/>
</dbReference>
<evidence type="ECO:0000256" key="4">
    <source>
        <dbReference type="ARBA" id="ARBA00022692"/>
    </source>
</evidence>
<evidence type="ECO:0000256" key="5">
    <source>
        <dbReference type="ARBA" id="ARBA00022824"/>
    </source>
</evidence>